<evidence type="ECO:0000313" key="5">
    <source>
        <dbReference type="EMBL" id="CUV62955.1"/>
    </source>
</evidence>
<evidence type="ECO:0000313" key="2">
    <source>
        <dbReference type="EMBL" id="CUV25529.1"/>
    </source>
</evidence>
<dbReference type="EMBL" id="LN899826">
    <property type="protein sequence ID" value="CUV41772.1"/>
    <property type="molecule type" value="Genomic_DNA"/>
</dbReference>
<organism evidence="2">
    <name type="scientific">Ralstonia solanacearum</name>
    <name type="common">Pseudomonas solanacearum</name>
    <dbReference type="NCBI Taxonomy" id="305"/>
    <lineage>
        <taxon>Bacteria</taxon>
        <taxon>Pseudomonadati</taxon>
        <taxon>Pseudomonadota</taxon>
        <taxon>Betaproteobacteria</taxon>
        <taxon>Burkholderiales</taxon>
        <taxon>Burkholderiaceae</taxon>
        <taxon>Ralstonia</taxon>
        <taxon>Ralstonia solanacearum species complex</taxon>
    </lineage>
</organism>
<sequence>MVTTHVPQLTLELKPYLPPGQPYQTLASFGRQNRQGPSIKKERSDDGPSLG</sequence>
<evidence type="ECO:0000256" key="1">
    <source>
        <dbReference type="SAM" id="MobiDB-lite"/>
    </source>
</evidence>
<proteinExistence type="predicted"/>
<protein>
    <submittedName>
        <fullName evidence="2">Uncharacterized protein</fullName>
    </submittedName>
</protein>
<gene>
    <name evidence="5" type="ORF">RD1301_v1_2900021</name>
    <name evidence="2" type="ORF">RUN1744_v1_990049</name>
    <name evidence="3" type="ORF">TD1301_v1_270015</name>
    <name evidence="4" type="ORF">TF3108_v1_850057</name>
</gene>
<reference evidence="2" key="1">
    <citation type="submission" date="2015-10" db="EMBL/GenBank/DDBJ databases">
        <authorList>
            <person name="Gilbert D.G."/>
        </authorList>
    </citation>
    <scope>NUCLEOTIDE SEQUENCE</scope>
    <source>
        <strain evidence="2">Phyl III-seqv23</strain>
    </source>
</reference>
<name>A0A0S4UUH8_RALSL</name>
<accession>A0A0S4UUH8</accession>
<feature type="region of interest" description="Disordered" evidence="1">
    <location>
        <begin position="1"/>
        <end position="51"/>
    </location>
</feature>
<feature type="compositionally biased region" description="Polar residues" evidence="1">
    <location>
        <begin position="22"/>
        <end position="36"/>
    </location>
</feature>
<dbReference type="EMBL" id="LN899822">
    <property type="protein sequence ID" value="CUV62955.1"/>
    <property type="molecule type" value="Genomic_DNA"/>
</dbReference>
<feature type="compositionally biased region" description="Basic and acidic residues" evidence="1">
    <location>
        <begin position="39"/>
        <end position="51"/>
    </location>
</feature>
<evidence type="ECO:0000313" key="3">
    <source>
        <dbReference type="EMBL" id="CUV33027.1"/>
    </source>
</evidence>
<dbReference type="EMBL" id="LN899823">
    <property type="protein sequence ID" value="CUV25529.1"/>
    <property type="molecule type" value="Genomic_DNA"/>
</dbReference>
<dbReference type="EMBL" id="LN899825">
    <property type="protein sequence ID" value="CUV33027.1"/>
    <property type="molecule type" value="Genomic_DNA"/>
</dbReference>
<evidence type="ECO:0000313" key="4">
    <source>
        <dbReference type="EMBL" id="CUV41772.1"/>
    </source>
</evidence>
<dbReference type="AlphaFoldDB" id="A0A0S4UUH8"/>